<dbReference type="InterPro" id="IPR011009">
    <property type="entry name" value="Kinase-like_dom_sf"/>
</dbReference>
<evidence type="ECO:0000313" key="2">
    <source>
        <dbReference type="EMBL" id="CAK9188427.1"/>
    </source>
</evidence>
<feature type="domain" description="Protein kinase" evidence="1">
    <location>
        <begin position="1"/>
        <end position="99"/>
    </location>
</feature>
<sequence length="103" mass="11985">MAPEVIRCEPYDHRCDIYSFGIILNELITGEYPYIETDFGPSRIALQVGEGNLRPKIPEHEDQFEELIQLIKLSWAEDAAMRPSFATITCNLRKIQKRFKQNI</sequence>
<dbReference type="Pfam" id="PF07714">
    <property type="entry name" value="PK_Tyr_Ser-Thr"/>
    <property type="match status" value="1"/>
</dbReference>
<accession>A0ABC8V5E6</accession>
<dbReference type="PANTHER" id="PTHR44329:SF11">
    <property type="entry name" value="OS09G0443600 PROTEIN"/>
    <property type="match status" value="1"/>
</dbReference>
<dbReference type="AlphaFoldDB" id="A0ABC8V5E6"/>
<dbReference type="Gene3D" id="1.10.510.10">
    <property type="entry name" value="Transferase(Phosphotransferase) domain 1"/>
    <property type="match status" value="1"/>
</dbReference>
<dbReference type="PROSITE" id="PS50011">
    <property type="entry name" value="PROTEIN_KINASE_DOM"/>
    <property type="match status" value="1"/>
</dbReference>
<dbReference type="InterPro" id="IPR001245">
    <property type="entry name" value="Ser-Thr/Tyr_kinase_cat_dom"/>
</dbReference>
<dbReference type="SUPFAM" id="SSF56112">
    <property type="entry name" value="Protein kinase-like (PK-like)"/>
    <property type="match status" value="1"/>
</dbReference>
<dbReference type="Proteomes" id="UP001642360">
    <property type="component" value="Unassembled WGS sequence"/>
</dbReference>
<protein>
    <recommendedName>
        <fullName evidence="1">Protein kinase domain-containing protein</fullName>
    </recommendedName>
</protein>
<keyword evidence="3" id="KW-1185">Reference proteome</keyword>
<dbReference type="InterPro" id="IPR051681">
    <property type="entry name" value="Ser/Thr_Kinases-Pseudokinases"/>
</dbReference>
<comment type="caution">
    <text evidence="2">The sequence shown here is derived from an EMBL/GenBank/DDBJ whole genome shotgun (WGS) entry which is preliminary data.</text>
</comment>
<dbReference type="EMBL" id="CAUOFW020010457">
    <property type="protein sequence ID" value="CAK9188427.1"/>
    <property type="molecule type" value="Genomic_DNA"/>
</dbReference>
<proteinExistence type="predicted"/>
<evidence type="ECO:0000313" key="3">
    <source>
        <dbReference type="Proteomes" id="UP001642360"/>
    </source>
</evidence>
<dbReference type="InterPro" id="IPR000719">
    <property type="entry name" value="Prot_kinase_dom"/>
</dbReference>
<evidence type="ECO:0000259" key="1">
    <source>
        <dbReference type="PROSITE" id="PS50011"/>
    </source>
</evidence>
<dbReference type="PANTHER" id="PTHR44329">
    <property type="entry name" value="SERINE/THREONINE-PROTEIN KINASE TNNI3K-RELATED"/>
    <property type="match status" value="1"/>
</dbReference>
<name>A0ABC8V5E6_9AQUA</name>
<gene>
    <name evidence="2" type="ORF">ILEXP_LOCUS59111</name>
</gene>
<organism evidence="2 3">
    <name type="scientific">Ilex paraguariensis</name>
    <name type="common">yerba mate</name>
    <dbReference type="NCBI Taxonomy" id="185542"/>
    <lineage>
        <taxon>Eukaryota</taxon>
        <taxon>Viridiplantae</taxon>
        <taxon>Streptophyta</taxon>
        <taxon>Embryophyta</taxon>
        <taxon>Tracheophyta</taxon>
        <taxon>Spermatophyta</taxon>
        <taxon>Magnoliopsida</taxon>
        <taxon>eudicotyledons</taxon>
        <taxon>Gunneridae</taxon>
        <taxon>Pentapetalae</taxon>
        <taxon>asterids</taxon>
        <taxon>campanulids</taxon>
        <taxon>Aquifoliales</taxon>
        <taxon>Aquifoliaceae</taxon>
        <taxon>Ilex</taxon>
    </lineage>
</organism>
<reference evidence="2 3" key="1">
    <citation type="submission" date="2024-02" db="EMBL/GenBank/DDBJ databases">
        <authorList>
            <person name="Vignale AGUSTIN F."/>
            <person name="Sosa J E."/>
            <person name="Modenutti C."/>
        </authorList>
    </citation>
    <scope>NUCLEOTIDE SEQUENCE [LARGE SCALE GENOMIC DNA]</scope>
</reference>